<gene>
    <name evidence="3" type="ORF">FE784_37925</name>
</gene>
<comment type="caution">
    <text evidence="3">The sequence shown here is derived from an EMBL/GenBank/DDBJ whole genome shotgun (WGS) entry which is preliminary data.</text>
</comment>
<dbReference type="InterPro" id="IPR026838">
    <property type="entry name" value="YheC/D"/>
</dbReference>
<sequence length="456" mass="50229">MTSTKMTIHVQSMGGLLQDQTLLLGERAARSHKIPSGGTVSLQYGASKHQVKVVSASHLDGLRIGESFARKLGLHHGAQVSVRYKASSKTLVIGPLIGVMMSRVYSGSPDRPFGSNTAFCKELVDTCQTHGAFVYFFTVEDIPSSQQQIEGWTYYGRWRKSGFPIPDVVYNRLTTRKLENNPSVQHFMKEVKSRYGTTVFNEKYLDKTDVFDALKQDASLVRYLPESHLFKNFQMLKSMAARHSVVFLKPITGSLGKGIIRISRNGGQSYSCQTTSLNGTLRQTFPNIEAVFSSISSKLKQRRYQIQQGLHLIETGGRPVDFRALVQRNNMGVWGVTSVVARIAGSNHFVSNLARGGTLSRVKEALSKTNLTAVQQRNASANLRKAALDIAKGIETQVKGHFGELGVDLAVDSNGKVWLLEVNSKPSKNDGTPLAEGAIRPSVKQTVLYARYLAGF</sequence>
<dbReference type="Gene3D" id="3.30.470.20">
    <property type="entry name" value="ATP-grasp fold, B domain"/>
    <property type="match status" value="1"/>
</dbReference>
<dbReference type="AlphaFoldDB" id="A0A5C4SYG3"/>
<keyword evidence="1" id="KW-0067">ATP-binding</keyword>
<accession>A0A5C4SYG3</accession>
<evidence type="ECO:0000259" key="2">
    <source>
        <dbReference type="PROSITE" id="PS50975"/>
    </source>
</evidence>
<reference evidence="3 4" key="1">
    <citation type="submission" date="2019-05" db="EMBL/GenBank/DDBJ databases">
        <title>We sequenced the genome of Paenibacillus hemerocallicola KCTC 33185 for further insight into its adaptation and study the phylogeny of Paenibacillus.</title>
        <authorList>
            <person name="Narsing Rao M.P."/>
        </authorList>
    </citation>
    <scope>NUCLEOTIDE SEQUENCE [LARGE SCALE GENOMIC DNA]</scope>
    <source>
        <strain evidence="3 4">KCTC 33185</strain>
    </source>
</reference>
<dbReference type="Pfam" id="PF14398">
    <property type="entry name" value="ATPgrasp_YheCD"/>
    <property type="match status" value="1"/>
</dbReference>
<protein>
    <submittedName>
        <fullName evidence="3">YheC/YheD family protein</fullName>
    </submittedName>
</protein>
<proteinExistence type="predicted"/>
<name>A0A5C4SYG3_9BACL</name>
<dbReference type="GO" id="GO:0046872">
    <property type="term" value="F:metal ion binding"/>
    <property type="evidence" value="ECO:0007669"/>
    <property type="project" value="InterPro"/>
</dbReference>
<dbReference type="InterPro" id="IPR011761">
    <property type="entry name" value="ATP-grasp"/>
</dbReference>
<dbReference type="OrthoDB" id="7869153at2"/>
<feature type="domain" description="ATP-grasp" evidence="2">
    <location>
        <begin position="189"/>
        <end position="454"/>
    </location>
</feature>
<evidence type="ECO:0000313" key="3">
    <source>
        <dbReference type="EMBL" id="TNJ58664.1"/>
    </source>
</evidence>
<dbReference type="PROSITE" id="PS50975">
    <property type="entry name" value="ATP_GRASP"/>
    <property type="match status" value="1"/>
</dbReference>
<dbReference type="EMBL" id="VDCQ01000098">
    <property type="protein sequence ID" value="TNJ58664.1"/>
    <property type="molecule type" value="Genomic_DNA"/>
</dbReference>
<keyword evidence="4" id="KW-1185">Reference proteome</keyword>
<organism evidence="3 4">
    <name type="scientific">Paenibacillus hemerocallicola</name>
    <dbReference type="NCBI Taxonomy" id="1172614"/>
    <lineage>
        <taxon>Bacteria</taxon>
        <taxon>Bacillati</taxon>
        <taxon>Bacillota</taxon>
        <taxon>Bacilli</taxon>
        <taxon>Bacillales</taxon>
        <taxon>Paenibacillaceae</taxon>
        <taxon>Paenibacillus</taxon>
    </lineage>
</organism>
<keyword evidence="1" id="KW-0547">Nucleotide-binding</keyword>
<dbReference type="GO" id="GO:0005524">
    <property type="term" value="F:ATP binding"/>
    <property type="evidence" value="ECO:0007669"/>
    <property type="project" value="UniProtKB-UniRule"/>
</dbReference>
<dbReference type="RefSeq" id="WP_139607490.1">
    <property type="nucleotide sequence ID" value="NZ_VDCQ01000098.1"/>
</dbReference>
<evidence type="ECO:0000256" key="1">
    <source>
        <dbReference type="PROSITE-ProRule" id="PRU00409"/>
    </source>
</evidence>
<dbReference type="SUPFAM" id="SSF56059">
    <property type="entry name" value="Glutathione synthetase ATP-binding domain-like"/>
    <property type="match status" value="1"/>
</dbReference>
<evidence type="ECO:0000313" key="4">
    <source>
        <dbReference type="Proteomes" id="UP000307943"/>
    </source>
</evidence>
<dbReference type="Proteomes" id="UP000307943">
    <property type="component" value="Unassembled WGS sequence"/>
</dbReference>